<dbReference type="Gene3D" id="2.60.200.20">
    <property type="match status" value="1"/>
</dbReference>
<evidence type="ECO:0000256" key="4">
    <source>
        <dbReference type="ARBA" id="ARBA00023125"/>
    </source>
</evidence>
<dbReference type="SUPFAM" id="SSF46689">
    <property type="entry name" value="Homeodomain-like"/>
    <property type="match status" value="1"/>
</dbReference>
<dbReference type="PROSITE" id="PS00688">
    <property type="entry name" value="SIGMA54_INTERACT_3"/>
    <property type="match status" value="1"/>
</dbReference>
<dbReference type="GO" id="GO:0005524">
    <property type="term" value="F:ATP binding"/>
    <property type="evidence" value="ECO:0007669"/>
    <property type="project" value="UniProtKB-KW"/>
</dbReference>
<dbReference type="InterPro" id="IPR025662">
    <property type="entry name" value="Sigma_54_int_dom_ATP-bd_1"/>
</dbReference>
<dbReference type="GO" id="GO:0006355">
    <property type="term" value="P:regulation of DNA-templated transcription"/>
    <property type="evidence" value="ECO:0007669"/>
    <property type="project" value="InterPro"/>
</dbReference>
<evidence type="ECO:0000256" key="1">
    <source>
        <dbReference type="ARBA" id="ARBA00022741"/>
    </source>
</evidence>
<proteinExistence type="predicted"/>
<dbReference type="InterPro" id="IPR000253">
    <property type="entry name" value="FHA_dom"/>
</dbReference>
<dbReference type="InterPro" id="IPR003593">
    <property type="entry name" value="AAA+_ATPase"/>
</dbReference>
<feature type="domain" description="FHA" evidence="7">
    <location>
        <begin position="30"/>
        <end position="73"/>
    </location>
</feature>
<protein>
    <submittedName>
        <fullName evidence="9">FHA domain-containing protein</fullName>
    </submittedName>
</protein>
<dbReference type="PANTHER" id="PTHR32071">
    <property type="entry name" value="TRANSCRIPTIONAL REGULATORY PROTEIN"/>
    <property type="match status" value="1"/>
</dbReference>
<dbReference type="Gene3D" id="1.10.8.60">
    <property type="match status" value="1"/>
</dbReference>
<reference evidence="9 10" key="1">
    <citation type="submission" date="2019-10" db="EMBL/GenBank/DDBJ databases">
        <title>A soil myxobacterium in the family Polyangiaceae.</title>
        <authorList>
            <person name="Li Y."/>
            <person name="Wang J."/>
        </authorList>
    </citation>
    <scope>NUCLEOTIDE SEQUENCE [LARGE SCALE GENOMIC DNA]</scope>
    <source>
        <strain evidence="9 10">DSM 14734</strain>
    </source>
</reference>
<dbReference type="InterPro" id="IPR058031">
    <property type="entry name" value="AAA_lid_NorR"/>
</dbReference>
<dbReference type="InterPro" id="IPR025944">
    <property type="entry name" value="Sigma_54_int_dom_CS"/>
</dbReference>
<name>A0A6N7PU73_9BACT</name>
<dbReference type="InterPro" id="IPR027417">
    <property type="entry name" value="P-loop_NTPase"/>
</dbReference>
<evidence type="ECO:0000259" key="8">
    <source>
        <dbReference type="PROSITE" id="PS50045"/>
    </source>
</evidence>
<dbReference type="InterPro" id="IPR009057">
    <property type="entry name" value="Homeodomain-like_sf"/>
</dbReference>
<dbReference type="SMART" id="SM00240">
    <property type="entry name" value="FHA"/>
    <property type="match status" value="1"/>
</dbReference>
<dbReference type="Pfam" id="PF00498">
    <property type="entry name" value="FHA"/>
    <property type="match status" value="1"/>
</dbReference>
<evidence type="ECO:0000313" key="9">
    <source>
        <dbReference type="EMBL" id="MRG92361.1"/>
    </source>
</evidence>
<dbReference type="CDD" id="cd00009">
    <property type="entry name" value="AAA"/>
    <property type="match status" value="1"/>
</dbReference>
<dbReference type="SMART" id="SM00382">
    <property type="entry name" value="AAA"/>
    <property type="match status" value="1"/>
</dbReference>
<dbReference type="Gene3D" id="1.10.10.60">
    <property type="entry name" value="Homeodomain-like"/>
    <property type="match status" value="1"/>
</dbReference>
<keyword evidence="10" id="KW-1185">Reference proteome</keyword>
<dbReference type="PROSITE" id="PS00675">
    <property type="entry name" value="SIGMA54_INTERACT_1"/>
    <property type="match status" value="1"/>
</dbReference>
<dbReference type="Pfam" id="PF00158">
    <property type="entry name" value="Sigma54_activat"/>
    <property type="match status" value="1"/>
</dbReference>
<sequence length="469" mass="50814">MTKRDLGPLELVITTSDATSTRRLPASGRLTIGRDPRNQVHLHDPSVSRRHAVLDLGPPLRVEDTGSSNGLRVMTSEESDGTARIVERRVSPGHSMDIALGDGVQLGATLLVVQRGDAEENPASSRVVRSFSVPVVHDSAMRKLYELVDLVAQSAISVLLLGETGVGKEVMAEAIHRRSTRARGPLVCLNCAAIHESLLESELFGHEAGAFTGATRAKPGLFEVAAGGTVFLDEVGELPVSVQVKLLRVLEERKVLRVGGLQKKPIDVRFVSATNRDLEDEVARGAFRQDLYFRLNGVTIEIPPLRERTSEIEPIARSFIARSAVQMNMRAEPRLSEAALEALRGHAWPGNIRELRNVIERAVVLSAGGTILPDHLGLGGRGPSGGRKSSPELVTIPPPPPRVSSPSDVEPAIAPLRVPVGADERRRIVEALEYCGGNQSKAAEMLGISRRTLLTRLDLYGIPRPRKNR</sequence>
<dbReference type="PROSITE" id="PS50045">
    <property type="entry name" value="SIGMA54_INTERACT_4"/>
    <property type="match status" value="1"/>
</dbReference>
<evidence type="ECO:0000256" key="5">
    <source>
        <dbReference type="ARBA" id="ARBA00023163"/>
    </source>
</evidence>
<dbReference type="PROSITE" id="PS50006">
    <property type="entry name" value="FHA_DOMAIN"/>
    <property type="match status" value="1"/>
</dbReference>
<evidence type="ECO:0000313" key="10">
    <source>
        <dbReference type="Proteomes" id="UP000440224"/>
    </source>
</evidence>
<dbReference type="Proteomes" id="UP000440224">
    <property type="component" value="Unassembled WGS sequence"/>
</dbReference>
<dbReference type="InterPro" id="IPR008984">
    <property type="entry name" value="SMAD_FHA_dom_sf"/>
</dbReference>
<comment type="caution">
    <text evidence="9">The sequence shown here is derived from an EMBL/GenBank/DDBJ whole genome shotgun (WGS) entry which is preliminary data.</text>
</comment>
<evidence type="ECO:0000256" key="2">
    <source>
        <dbReference type="ARBA" id="ARBA00022840"/>
    </source>
</evidence>
<keyword evidence="3" id="KW-0805">Transcription regulation</keyword>
<keyword evidence="4" id="KW-0238">DNA-binding</keyword>
<dbReference type="OrthoDB" id="9804019at2"/>
<feature type="domain" description="Sigma-54 factor interaction" evidence="8">
    <location>
        <begin position="134"/>
        <end position="364"/>
    </location>
</feature>
<dbReference type="InterPro" id="IPR025943">
    <property type="entry name" value="Sigma_54_int_dom_ATP-bd_2"/>
</dbReference>
<dbReference type="EMBL" id="WJIE01000003">
    <property type="protein sequence ID" value="MRG92361.1"/>
    <property type="molecule type" value="Genomic_DNA"/>
</dbReference>
<evidence type="ECO:0000256" key="6">
    <source>
        <dbReference type="SAM" id="MobiDB-lite"/>
    </source>
</evidence>
<dbReference type="PRINTS" id="PR01590">
    <property type="entry name" value="HTHFIS"/>
</dbReference>
<dbReference type="Pfam" id="PF25601">
    <property type="entry name" value="AAA_lid_14"/>
    <property type="match status" value="1"/>
</dbReference>
<dbReference type="RefSeq" id="WP_153819249.1">
    <property type="nucleotide sequence ID" value="NZ_WJIE01000003.1"/>
</dbReference>
<dbReference type="Gene3D" id="3.40.50.300">
    <property type="entry name" value="P-loop containing nucleotide triphosphate hydrolases"/>
    <property type="match status" value="1"/>
</dbReference>
<dbReference type="AlphaFoldDB" id="A0A6N7PU73"/>
<keyword evidence="2" id="KW-0067">ATP-binding</keyword>
<gene>
    <name evidence="9" type="ORF">GF068_10530</name>
</gene>
<accession>A0A6N7PU73</accession>
<evidence type="ECO:0000256" key="3">
    <source>
        <dbReference type="ARBA" id="ARBA00023015"/>
    </source>
</evidence>
<dbReference type="SUPFAM" id="SSF52540">
    <property type="entry name" value="P-loop containing nucleoside triphosphate hydrolases"/>
    <property type="match status" value="1"/>
</dbReference>
<dbReference type="InterPro" id="IPR002197">
    <property type="entry name" value="HTH_Fis"/>
</dbReference>
<evidence type="ECO:0000259" key="7">
    <source>
        <dbReference type="PROSITE" id="PS50006"/>
    </source>
</evidence>
<dbReference type="PROSITE" id="PS00676">
    <property type="entry name" value="SIGMA54_INTERACT_2"/>
    <property type="match status" value="1"/>
</dbReference>
<feature type="compositionally biased region" description="Low complexity" evidence="6">
    <location>
        <begin position="386"/>
        <end position="395"/>
    </location>
</feature>
<dbReference type="SUPFAM" id="SSF49879">
    <property type="entry name" value="SMAD/FHA domain"/>
    <property type="match status" value="1"/>
</dbReference>
<keyword evidence="1" id="KW-0547">Nucleotide-binding</keyword>
<dbReference type="Pfam" id="PF02954">
    <property type="entry name" value="HTH_8"/>
    <property type="match status" value="1"/>
</dbReference>
<dbReference type="InterPro" id="IPR002078">
    <property type="entry name" value="Sigma_54_int"/>
</dbReference>
<dbReference type="FunFam" id="3.40.50.300:FF:000006">
    <property type="entry name" value="DNA-binding transcriptional regulator NtrC"/>
    <property type="match status" value="1"/>
</dbReference>
<keyword evidence="5" id="KW-0804">Transcription</keyword>
<feature type="region of interest" description="Disordered" evidence="6">
    <location>
        <begin position="375"/>
        <end position="409"/>
    </location>
</feature>
<dbReference type="CDD" id="cd00060">
    <property type="entry name" value="FHA"/>
    <property type="match status" value="1"/>
</dbReference>
<organism evidence="9 10">
    <name type="scientific">Polyangium spumosum</name>
    <dbReference type="NCBI Taxonomy" id="889282"/>
    <lineage>
        <taxon>Bacteria</taxon>
        <taxon>Pseudomonadati</taxon>
        <taxon>Myxococcota</taxon>
        <taxon>Polyangia</taxon>
        <taxon>Polyangiales</taxon>
        <taxon>Polyangiaceae</taxon>
        <taxon>Polyangium</taxon>
    </lineage>
</organism>
<dbReference type="GO" id="GO:0043565">
    <property type="term" value="F:sequence-specific DNA binding"/>
    <property type="evidence" value="ECO:0007669"/>
    <property type="project" value="InterPro"/>
</dbReference>